<accession>A0A067KW40</accession>
<dbReference type="OrthoDB" id="1928390at2759"/>
<feature type="domain" description="OVATE" evidence="7">
    <location>
        <begin position="267"/>
        <end position="326"/>
    </location>
</feature>
<keyword evidence="5 6" id="KW-0539">Nucleus</keyword>
<evidence type="ECO:0000313" key="8">
    <source>
        <dbReference type="EMBL" id="KDP36490.1"/>
    </source>
</evidence>
<comment type="function">
    <text evidence="6">Transcriptional repressor that regulates multiple aspects of plant growth and development.</text>
</comment>
<organism evidence="8 9">
    <name type="scientific">Jatropha curcas</name>
    <name type="common">Barbados nut</name>
    <dbReference type="NCBI Taxonomy" id="180498"/>
    <lineage>
        <taxon>Eukaryota</taxon>
        <taxon>Viridiplantae</taxon>
        <taxon>Streptophyta</taxon>
        <taxon>Embryophyta</taxon>
        <taxon>Tracheophyta</taxon>
        <taxon>Spermatophyta</taxon>
        <taxon>Magnoliopsida</taxon>
        <taxon>eudicotyledons</taxon>
        <taxon>Gunneridae</taxon>
        <taxon>Pentapetalae</taxon>
        <taxon>rosids</taxon>
        <taxon>fabids</taxon>
        <taxon>Malpighiales</taxon>
        <taxon>Euphorbiaceae</taxon>
        <taxon>Crotonoideae</taxon>
        <taxon>Jatropheae</taxon>
        <taxon>Jatropha</taxon>
    </lineage>
</organism>
<evidence type="ECO:0000256" key="5">
    <source>
        <dbReference type="ARBA" id="ARBA00023242"/>
    </source>
</evidence>
<dbReference type="PROSITE" id="PS51754">
    <property type="entry name" value="OVATE"/>
    <property type="match status" value="1"/>
</dbReference>
<dbReference type="InterPro" id="IPR006458">
    <property type="entry name" value="Ovate_C"/>
</dbReference>
<evidence type="ECO:0000256" key="1">
    <source>
        <dbReference type="ARBA" id="ARBA00004123"/>
    </source>
</evidence>
<sequence>MAEHFKVKFCRVITSFNSCRSKDPSTLPSNPVPSFLRLSPVKLRLPPPPKPHNSSIKRHMSSALASIKSGFRSRSTANHFSETAYSKSATEFQWEKEEKWHVVAKMYDETPRRKIYNSLVKSDFDNHNILLPPHSNTERKRRRIKKKKKSTPRIYVRNSSTESRLFSSEEEDDIYNKETETLVSSTRSFSDYSSPDFSTHLQTISEVSHPFGINHRNKKVKKAKRHVTSKARKSCSEAASFSPARLSTFERLLPCTVDGKVKESFAVVKKSEDPYEDFKMSMMEMIMEKEMFEVKDLEQLLQCFLSLNSKRHHGIIVEVFSEIWEKLFSTNSISLC</sequence>
<dbReference type="AlphaFoldDB" id="A0A067KW40"/>
<dbReference type="GO" id="GO:0005634">
    <property type="term" value="C:nucleus"/>
    <property type="evidence" value="ECO:0007669"/>
    <property type="project" value="UniProtKB-SubCell"/>
</dbReference>
<reference evidence="8 9" key="1">
    <citation type="journal article" date="2014" name="PLoS ONE">
        <title>Global Analysis of Gene Expression Profiles in Physic Nut (Jatropha curcas L.) Seedlings Exposed to Salt Stress.</title>
        <authorList>
            <person name="Zhang L."/>
            <person name="Zhang C."/>
            <person name="Wu P."/>
            <person name="Chen Y."/>
            <person name="Li M."/>
            <person name="Jiang H."/>
            <person name="Wu G."/>
        </authorList>
    </citation>
    <scope>NUCLEOTIDE SEQUENCE [LARGE SCALE GENOMIC DNA]</scope>
    <source>
        <strain evidence="9">cv. GZQX0401</strain>
        <tissue evidence="8">Young leaves</tissue>
    </source>
</reference>
<proteinExistence type="predicted"/>
<evidence type="ECO:0000256" key="4">
    <source>
        <dbReference type="ARBA" id="ARBA00023163"/>
    </source>
</evidence>
<keyword evidence="2 6" id="KW-0678">Repressor</keyword>
<dbReference type="PANTHER" id="PTHR33057:SF90">
    <property type="entry name" value="TRANSCRIPTION REPRESSOR OFP7"/>
    <property type="match status" value="1"/>
</dbReference>
<dbReference type="STRING" id="180498.A0A067KW40"/>
<evidence type="ECO:0000259" key="7">
    <source>
        <dbReference type="PROSITE" id="PS51754"/>
    </source>
</evidence>
<keyword evidence="4 6" id="KW-0804">Transcription</keyword>
<dbReference type="Pfam" id="PF04844">
    <property type="entry name" value="Ovate"/>
    <property type="match status" value="1"/>
</dbReference>
<evidence type="ECO:0000256" key="6">
    <source>
        <dbReference type="RuleBase" id="RU367028"/>
    </source>
</evidence>
<evidence type="ECO:0000256" key="2">
    <source>
        <dbReference type="ARBA" id="ARBA00022491"/>
    </source>
</evidence>
<protein>
    <recommendedName>
        <fullName evidence="6">Transcription repressor</fullName>
    </recommendedName>
    <alternativeName>
        <fullName evidence="6">Ovate family protein</fullName>
    </alternativeName>
</protein>
<gene>
    <name evidence="8" type="ORF">JCGZ_09498</name>
</gene>
<dbReference type="KEGG" id="jcu:105635535"/>
<keyword evidence="9" id="KW-1185">Reference proteome</keyword>
<dbReference type="Proteomes" id="UP000027138">
    <property type="component" value="Unassembled WGS sequence"/>
</dbReference>
<keyword evidence="3 6" id="KW-0805">Transcription regulation</keyword>
<dbReference type="GO" id="GO:0045892">
    <property type="term" value="P:negative regulation of DNA-templated transcription"/>
    <property type="evidence" value="ECO:0007669"/>
    <property type="project" value="UniProtKB-UniRule"/>
</dbReference>
<evidence type="ECO:0000256" key="3">
    <source>
        <dbReference type="ARBA" id="ARBA00023015"/>
    </source>
</evidence>
<dbReference type="NCBIfam" id="TIGR01568">
    <property type="entry name" value="A_thal_3678"/>
    <property type="match status" value="1"/>
</dbReference>
<dbReference type="PANTHER" id="PTHR33057">
    <property type="entry name" value="TRANSCRIPTION REPRESSOR OFP7-RELATED"/>
    <property type="match status" value="1"/>
</dbReference>
<evidence type="ECO:0000313" key="9">
    <source>
        <dbReference type="Proteomes" id="UP000027138"/>
    </source>
</evidence>
<name>A0A067KW40_JATCU</name>
<dbReference type="InterPro" id="IPR038933">
    <property type="entry name" value="Ovate"/>
</dbReference>
<dbReference type="EMBL" id="KK914433">
    <property type="protein sequence ID" value="KDP36490.1"/>
    <property type="molecule type" value="Genomic_DNA"/>
</dbReference>
<comment type="subcellular location">
    <subcellularLocation>
        <location evidence="1 6">Nucleus</location>
    </subcellularLocation>
</comment>